<keyword evidence="1" id="KW-0812">Transmembrane</keyword>
<keyword evidence="1" id="KW-0472">Membrane</keyword>
<feature type="transmembrane region" description="Helical" evidence="1">
    <location>
        <begin position="126"/>
        <end position="158"/>
    </location>
</feature>
<sequence>MRDIYLHGRLAREFGPHFRLDVASPAEAVRALISQFPKFRSALQPGSFHIVKGELEKGHGLGEADLRLPMAPRHSLHLRPVVEGSGGGSGGSSGVKIVLGVVLIAAAVFTAGASLAGAAALEAGSIAGFGAAMGATSVMGVSMSSVALFGATMLFAGVSQLLSPSPKAPQAHEAVDGRPSFLFQGVTNTAVQGCPVPLVYGRFRVGSVVASSSIRSEQVSPTGGDNGDGFIWAGFS</sequence>
<dbReference type="Proteomes" id="UP000766336">
    <property type="component" value="Unassembled WGS sequence"/>
</dbReference>
<keyword evidence="3" id="KW-1185">Reference proteome</keyword>
<gene>
    <name evidence="2" type="ORF">KHU32_15435</name>
</gene>
<dbReference type="EMBL" id="JAHCDA010000003">
    <property type="protein sequence ID" value="MBS7812342.1"/>
    <property type="molecule type" value="Genomic_DNA"/>
</dbReference>
<reference evidence="2 3" key="1">
    <citation type="submission" date="2021-05" db="EMBL/GenBank/DDBJ databases">
        <title>Roseococcus sp. XZZS9, whole genome shotgun sequencing project.</title>
        <authorList>
            <person name="Zhao G."/>
            <person name="Shen L."/>
        </authorList>
    </citation>
    <scope>NUCLEOTIDE SEQUENCE [LARGE SCALE GENOMIC DNA]</scope>
    <source>
        <strain evidence="2 3">XZZS9</strain>
    </source>
</reference>
<proteinExistence type="predicted"/>
<feature type="transmembrane region" description="Helical" evidence="1">
    <location>
        <begin position="97"/>
        <end position="120"/>
    </location>
</feature>
<evidence type="ECO:0000313" key="3">
    <source>
        <dbReference type="Proteomes" id="UP000766336"/>
    </source>
</evidence>
<organism evidence="2 3">
    <name type="scientific">Roseococcus pinisoli</name>
    <dbReference type="NCBI Taxonomy" id="2835040"/>
    <lineage>
        <taxon>Bacteria</taxon>
        <taxon>Pseudomonadati</taxon>
        <taxon>Pseudomonadota</taxon>
        <taxon>Alphaproteobacteria</taxon>
        <taxon>Acetobacterales</taxon>
        <taxon>Roseomonadaceae</taxon>
        <taxon>Roseococcus</taxon>
    </lineage>
</organism>
<evidence type="ECO:0000313" key="2">
    <source>
        <dbReference type="EMBL" id="MBS7812342.1"/>
    </source>
</evidence>
<evidence type="ECO:0000256" key="1">
    <source>
        <dbReference type="SAM" id="Phobius"/>
    </source>
</evidence>
<accession>A0ABS5QFL0</accession>
<protein>
    <submittedName>
        <fullName evidence="2">Tail assembly protein</fullName>
    </submittedName>
</protein>
<name>A0ABS5QFL0_9PROT</name>
<dbReference type="RefSeq" id="WP_213671050.1">
    <property type="nucleotide sequence ID" value="NZ_JAHCDA010000003.1"/>
</dbReference>
<comment type="caution">
    <text evidence="2">The sequence shown here is derived from an EMBL/GenBank/DDBJ whole genome shotgun (WGS) entry which is preliminary data.</text>
</comment>
<keyword evidence="1" id="KW-1133">Transmembrane helix</keyword>